<dbReference type="InterPro" id="IPR014984">
    <property type="entry name" value="HopJ"/>
</dbReference>
<comment type="caution">
    <text evidence="1">The sequence shown here is derived from an EMBL/GenBank/DDBJ whole genome shotgun (WGS) entry which is preliminary data.</text>
</comment>
<dbReference type="AlphaFoldDB" id="A0A0B0EMK6"/>
<dbReference type="Gene3D" id="3.20.160.10">
    <property type="entry name" value="vpa0580 domain like"/>
    <property type="match status" value="1"/>
</dbReference>
<dbReference type="InterPro" id="IPR038604">
    <property type="entry name" value="HopJ_sf"/>
</dbReference>
<dbReference type="eggNOG" id="ENOG5032RP0">
    <property type="taxonomic scope" value="Bacteria"/>
</dbReference>
<evidence type="ECO:0000313" key="2">
    <source>
        <dbReference type="Proteomes" id="UP000030652"/>
    </source>
</evidence>
<dbReference type="Pfam" id="PF08888">
    <property type="entry name" value="HopJ"/>
    <property type="match status" value="1"/>
</dbReference>
<gene>
    <name evidence="1" type="ORF">SCABRO_02376</name>
</gene>
<reference evidence="1 2" key="1">
    <citation type="submission" date="2014-10" db="EMBL/GenBank/DDBJ databases">
        <title>Draft genome of anammox bacterium scalindua brodae, obtained using differential coverage binning of sequence data from two enrichment reactors.</title>
        <authorList>
            <person name="Speth D.R."/>
            <person name="Russ L."/>
            <person name="Kartal B."/>
            <person name="Op den Camp H.J."/>
            <person name="Dutilh B.E."/>
            <person name="Jetten M.S."/>
        </authorList>
    </citation>
    <scope>NUCLEOTIDE SEQUENCE [LARGE SCALE GENOMIC DNA]</scope>
    <source>
        <strain evidence="1">RU1</strain>
    </source>
</reference>
<organism evidence="1 2">
    <name type="scientific">Candidatus Scalindua brodae</name>
    <dbReference type="NCBI Taxonomy" id="237368"/>
    <lineage>
        <taxon>Bacteria</taxon>
        <taxon>Pseudomonadati</taxon>
        <taxon>Planctomycetota</taxon>
        <taxon>Candidatus Brocadiia</taxon>
        <taxon>Candidatus Brocadiales</taxon>
        <taxon>Candidatus Scalinduaceae</taxon>
        <taxon>Candidatus Scalindua</taxon>
    </lineage>
</organism>
<proteinExistence type="predicted"/>
<dbReference type="Proteomes" id="UP000030652">
    <property type="component" value="Unassembled WGS sequence"/>
</dbReference>
<name>A0A0B0EMK6_9BACT</name>
<evidence type="ECO:0000313" key="1">
    <source>
        <dbReference type="EMBL" id="KHE91880.1"/>
    </source>
</evidence>
<dbReference type="PATRIC" id="fig|237368.3.peg.2563"/>
<protein>
    <submittedName>
        <fullName evidence="1">HopJ type III effector protein</fullName>
    </submittedName>
</protein>
<accession>A0A0B0EMK6</accession>
<sequence length="116" mass="13200">MTLEPFLQKLKDCPGNIEFNDTMSIIDSLYVFTQTSFKNGDLVNEPGQNSGSCKIFSFARLHNLTPEQTLACFGSYYRDDVLTHPENIDHQNIRNFMKTGWSGIEFDSEPLKAKTV</sequence>
<dbReference type="EMBL" id="JRYO01000166">
    <property type="protein sequence ID" value="KHE91880.1"/>
    <property type="molecule type" value="Genomic_DNA"/>
</dbReference>